<evidence type="ECO:0000313" key="3">
    <source>
        <dbReference type="Proteomes" id="UP000734854"/>
    </source>
</evidence>
<evidence type="ECO:0000256" key="1">
    <source>
        <dbReference type="SAM" id="MobiDB-lite"/>
    </source>
</evidence>
<dbReference type="GO" id="GO:0005886">
    <property type="term" value="C:plasma membrane"/>
    <property type="evidence" value="ECO:0007669"/>
    <property type="project" value="InterPro"/>
</dbReference>
<gene>
    <name evidence="2" type="ORF">ZIOFF_014497</name>
</gene>
<evidence type="ECO:0008006" key="4">
    <source>
        <dbReference type="Google" id="ProtNLM"/>
    </source>
</evidence>
<dbReference type="PANTHER" id="PTHR33312:SF21">
    <property type="entry name" value="MEMBRANE-ASSOCIATED KINASE REGULATOR 3-RELATED"/>
    <property type="match status" value="1"/>
</dbReference>
<organism evidence="2 3">
    <name type="scientific">Zingiber officinale</name>
    <name type="common">Ginger</name>
    <name type="synonym">Amomum zingiber</name>
    <dbReference type="NCBI Taxonomy" id="94328"/>
    <lineage>
        <taxon>Eukaryota</taxon>
        <taxon>Viridiplantae</taxon>
        <taxon>Streptophyta</taxon>
        <taxon>Embryophyta</taxon>
        <taxon>Tracheophyta</taxon>
        <taxon>Spermatophyta</taxon>
        <taxon>Magnoliopsida</taxon>
        <taxon>Liliopsida</taxon>
        <taxon>Zingiberales</taxon>
        <taxon>Zingiberaceae</taxon>
        <taxon>Zingiber</taxon>
    </lineage>
</organism>
<feature type="region of interest" description="Disordered" evidence="1">
    <location>
        <begin position="119"/>
        <end position="168"/>
    </location>
</feature>
<feature type="compositionally biased region" description="Low complexity" evidence="1">
    <location>
        <begin position="144"/>
        <end position="168"/>
    </location>
</feature>
<proteinExistence type="predicted"/>
<sequence>MEMEEEDFIDIDIDIVSSSPEFEFHMTADDPPLPSPADELFYMGKLLPLHLPPRLQMLEQLLRDTSAAVATAYHSCNANGELNPKKSWTKKIKEATLGLKVDASRSYFRSLFHRSRPSNEKLEASKALRRHQNPTLSEDESRSKPSSFSSEFSGGKSTPRRSSSASSDAESLIQGAIAYCKKSSQWAVDSEAWKTTSNDGFYLLSASRIAPESSKALRRHQNPILSEDESRSKPSSFSSEFSGGKSTPRQSSSASSNAESLIQGAIVYYKKSSQWVVDSEARKSTSNADFYLLSASKIAPE</sequence>
<name>A0A8J5LVJ7_ZINOF</name>
<dbReference type="InterPro" id="IPR039620">
    <property type="entry name" value="BKI1/MAKR1/3/4"/>
</dbReference>
<dbReference type="PANTHER" id="PTHR33312">
    <property type="entry name" value="MEMBRANE-ASSOCIATED KINASE REGULATOR 4-RELATED"/>
    <property type="match status" value="1"/>
</dbReference>
<comment type="caution">
    <text evidence="2">The sequence shown here is derived from an EMBL/GenBank/DDBJ whole genome shotgun (WGS) entry which is preliminary data.</text>
</comment>
<dbReference type="AlphaFoldDB" id="A0A8J5LVJ7"/>
<reference evidence="2 3" key="1">
    <citation type="submission" date="2020-08" db="EMBL/GenBank/DDBJ databases">
        <title>Plant Genome Project.</title>
        <authorList>
            <person name="Zhang R.-G."/>
        </authorList>
    </citation>
    <scope>NUCLEOTIDE SEQUENCE [LARGE SCALE GENOMIC DNA]</scope>
    <source>
        <tissue evidence="2">Rhizome</tissue>
    </source>
</reference>
<feature type="region of interest" description="Disordered" evidence="1">
    <location>
        <begin position="212"/>
        <end position="257"/>
    </location>
</feature>
<dbReference type="GO" id="GO:0019210">
    <property type="term" value="F:kinase inhibitor activity"/>
    <property type="evidence" value="ECO:0007669"/>
    <property type="project" value="InterPro"/>
</dbReference>
<accession>A0A8J5LVJ7</accession>
<dbReference type="Proteomes" id="UP000734854">
    <property type="component" value="Unassembled WGS sequence"/>
</dbReference>
<protein>
    <recommendedName>
        <fullName evidence="4">Membrane-associated kinase regulator 4</fullName>
    </recommendedName>
</protein>
<evidence type="ECO:0000313" key="2">
    <source>
        <dbReference type="EMBL" id="KAG6524581.1"/>
    </source>
</evidence>
<feature type="compositionally biased region" description="Low complexity" evidence="1">
    <location>
        <begin position="233"/>
        <end position="257"/>
    </location>
</feature>
<dbReference type="EMBL" id="JACMSC010000004">
    <property type="protein sequence ID" value="KAG6524581.1"/>
    <property type="molecule type" value="Genomic_DNA"/>
</dbReference>
<keyword evidence="3" id="KW-1185">Reference proteome</keyword>